<evidence type="ECO:0000313" key="8">
    <source>
        <dbReference type="EMBL" id="SJM94474.1"/>
    </source>
</evidence>
<evidence type="ECO:0000256" key="4">
    <source>
        <dbReference type="SAM" id="Coils"/>
    </source>
</evidence>
<dbReference type="Proteomes" id="UP000195667">
    <property type="component" value="Unassembled WGS sequence"/>
</dbReference>
<feature type="region of interest" description="Disordered" evidence="5">
    <location>
        <begin position="141"/>
        <end position="184"/>
    </location>
</feature>
<feature type="compositionally biased region" description="Polar residues" evidence="5">
    <location>
        <begin position="150"/>
        <end position="178"/>
    </location>
</feature>
<feature type="transmembrane region" description="Helical" evidence="6">
    <location>
        <begin position="206"/>
        <end position="226"/>
    </location>
</feature>
<evidence type="ECO:0000256" key="3">
    <source>
        <dbReference type="ARBA" id="ARBA00022801"/>
    </source>
</evidence>
<evidence type="ECO:0000256" key="2">
    <source>
        <dbReference type="ARBA" id="ARBA00022670"/>
    </source>
</evidence>
<dbReference type="InterPro" id="IPR051201">
    <property type="entry name" value="Chloro_Bact_Ser_Proteases"/>
</dbReference>
<reference evidence="9" key="1">
    <citation type="submission" date="2017-02" db="EMBL/GenBank/DDBJ databases">
        <authorList>
            <person name="Daims H."/>
        </authorList>
    </citation>
    <scope>NUCLEOTIDE SEQUENCE [LARGE SCALE GENOMIC DNA]</scope>
</reference>
<keyword evidence="6" id="KW-0812">Transmembrane</keyword>
<keyword evidence="4" id="KW-0175">Coiled coil</keyword>
<keyword evidence="6" id="KW-1133">Transmembrane helix</keyword>
<dbReference type="SMART" id="SM00240">
    <property type="entry name" value="FHA"/>
    <property type="match status" value="1"/>
</dbReference>
<dbReference type="GO" id="GO:0006508">
    <property type="term" value="P:proteolysis"/>
    <property type="evidence" value="ECO:0007669"/>
    <property type="project" value="UniProtKB-KW"/>
</dbReference>
<dbReference type="AlphaFoldDB" id="A0A1R4HE31"/>
<sequence length="591" mass="63783">MHNLEKYCPLKIVLNPKNKEAKMQKIIIKHVTGSKSNQTDVFELPIEEIVFGRSSDCQVAFDAEKDAYVSTRHCKITVQNKNQFLLTDLNSSNGTFVNNVKITTPKQLQANDEVQLGKSDKDEGSVKFTFNLDPATPKTKLIGPKPTAILPSTPQTKVVQNTSASNGSLPTNSTMTSPESKKIGEKTAERLISTAVNHDRKKMINMGASIIGIVILASSIFAYTIYQDKLEIQKNNTQAALDNASNNKAQQQAIDNITNNAQLNAENIQTQFGNSTVLIEMSWKLIYTPTGKQVFQKFGCATDAKGKCVSEKMPWYVLIDGVVEPFLDFENGISIGASGSGSGFVITEGGHILTNRHVAAPWEMTQSTDFKLPGILMVCNDSACSAPTLKPMANDASSNEYLASLKKWIPTKAKMLGQTPLRGKLVEGRYDYLDVTFKGTSLRLPAHAGPISGNADVALIKIEPTKKLQPVEMGFDDPVSAGAPVTVIGYPGISPDNARQNQSGTWLTIPDVTVTPGAIGKVITSSEAANSYSELNDAYQLTVTATGSGNSGGPVFNDKGHVIGIFTAIKKDANGTMVSFAVPIKHAKEFM</sequence>
<keyword evidence="6" id="KW-0472">Membrane</keyword>
<dbReference type="Gene3D" id="2.40.10.120">
    <property type="match status" value="1"/>
</dbReference>
<dbReference type="InterPro" id="IPR008984">
    <property type="entry name" value="SMAD_FHA_dom_sf"/>
</dbReference>
<gene>
    <name evidence="8" type="ORF">CRENPOLYSF1_540047</name>
</gene>
<feature type="domain" description="FHA" evidence="7">
    <location>
        <begin position="49"/>
        <end position="102"/>
    </location>
</feature>
<organism evidence="8 9">
    <name type="scientific">Crenothrix polyspora</name>
    <dbReference type="NCBI Taxonomy" id="360316"/>
    <lineage>
        <taxon>Bacteria</taxon>
        <taxon>Pseudomonadati</taxon>
        <taxon>Pseudomonadota</taxon>
        <taxon>Gammaproteobacteria</taxon>
        <taxon>Methylococcales</taxon>
        <taxon>Crenotrichaceae</taxon>
        <taxon>Crenothrix</taxon>
    </lineage>
</organism>
<dbReference type="PROSITE" id="PS50006">
    <property type="entry name" value="FHA_DOMAIN"/>
    <property type="match status" value="1"/>
</dbReference>
<feature type="coiled-coil region" evidence="4">
    <location>
        <begin position="227"/>
        <end position="254"/>
    </location>
</feature>
<evidence type="ECO:0000256" key="5">
    <source>
        <dbReference type="SAM" id="MobiDB-lite"/>
    </source>
</evidence>
<keyword evidence="3" id="KW-0378">Hydrolase</keyword>
<comment type="similarity">
    <text evidence="1">Belongs to the peptidase S1C family.</text>
</comment>
<dbReference type="GO" id="GO:0008233">
    <property type="term" value="F:peptidase activity"/>
    <property type="evidence" value="ECO:0007669"/>
    <property type="project" value="UniProtKB-KW"/>
</dbReference>
<dbReference type="InterPro" id="IPR009003">
    <property type="entry name" value="Peptidase_S1_PA"/>
</dbReference>
<dbReference type="Pfam" id="PF00498">
    <property type="entry name" value="FHA"/>
    <property type="match status" value="1"/>
</dbReference>
<protein>
    <submittedName>
        <fullName evidence="8">Forkhead-associated protein</fullName>
    </submittedName>
</protein>
<dbReference type="CDD" id="cd00060">
    <property type="entry name" value="FHA"/>
    <property type="match status" value="1"/>
</dbReference>
<evidence type="ECO:0000256" key="6">
    <source>
        <dbReference type="SAM" id="Phobius"/>
    </source>
</evidence>
<dbReference type="EMBL" id="FUKI01000131">
    <property type="protein sequence ID" value="SJM94474.1"/>
    <property type="molecule type" value="Genomic_DNA"/>
</dbReference>
<dbReference type="Pfam" id="PF13365">
    <property type="entry name" value="Trypsin_2"/>
    <property type="match status" value="1"/>
</dbReference>
<dbReference type="SUPFAM" id="SSF50494">
    <property type="entry name" value="Trypsin-like serine proteases"/>
    <property type="match status" value="1"/>
</dbReference>
<dbReference type="Gene3D" id="2.60.200.20">
    <property type="match status" value="1"/>
</dbReference>
<accession>A0A1R4HE31</accession>
<keyword evidence="2" id="KW-0645">Protease</keyword>
<keyword evidence="9" id="KW-1185">Reference proteome</keyword>
<evidence type="ECO:0000313" key="9">
    <source>
        <dbReference type="Proteomes" id="UP000195667"/>
    </source>
</evidence>
<proteinExistence type="inferred from homology"/>
<dbReference type="SUPFAM" id="SSF49879">
    <property type="entry name" value="SMAD/FHA domain"/>
    <property type="match status" value="1"/>
</dbReference>
<dbReference type="InterPro" id="IPR000253">
    <property type="entry name" value="FHA_dom"/>
</dbReference>
<evidence type="ECO:0000256" key="1">
    <source>
        <dbReference type="ARBA" id="ARBA00010541"/>
    </source>
</evidence>
<evidence type="ECO:0000259" key="7">
    <source>
        <dbReference type="PROSITE" id="PS50006"/>
    </source>
</evidence>
<name>A0A1R4HE31_9GAMM</name>
<dbReference type="Gene3D" id="2.40.10.10">
    <property type="entry name" value="Trypsin-like serine proteases"/>
    <property type="match status" value="1"/>
</dbReference>
<dbReference type="PANTHER" id="PTHR43343:SF3">
    <property type="entry name" value="PROTEASE DO-LIKE 8, CHLOROPLASTIC"/>
    <property type="match status" value="1"/>
</dbReference>
<dbReference type="PANTHER" id="PTHR43343">
    <property type="entry name" value="PEPTIDASE S12"/>
    <property type="match status" value="1"/>
</dbReference>
<dbReference type="InterPro" id="IPR043504">
    <property type="entry name" value="Peptidase_S1_PA_chymotrypsin"/>
</dbReference>